<evidence type="ECO:0000256" key="2">
    <source>
        <dbReference type="ARBA" id="ARBA00014213"/>
    </source>
</evidence>
<evidence type="ECO:0000256" key="8">
    <source>
        <dbReference type="ARBA" id="ARBA00023136"/>
    </source>
</evidence>
<feature type="transmembrane region" description="Helical" evidence="9">
    <location>
        <begin position="12"/>
        <end position="32"/>
    </location>
</feature>
<evidence type="ECO:0000313" key="10">
    <source>
        <dbReference type="EMBL" id="MDD0814697.1"/>
    </source>
</evidence>
<protein>
    <recommendedName>
        <fullName evidence="2">Lipopolysaccharide export system permease protein LptF</fullName>
    </recommendedName>
</protein>
<comment type="caution">
    <text evidence="10">The sequence shown here is derived from an EMBL/GenBank/DDBJ whole genome shotgun (WGS) entry which is preliminary data.</text>
</comment>
<dbReference type="InterPro" id="IPR030922">
    <property type="entry name" value="LptF"/>
</dbReference>
<keyword evidence="3" id="KW-0813">Transport</keyword>
<evidence type="ECO:0000256" key="1">
    <source>
        <dbReference type="ARBA" id="ARBA00004429"/>
    </source>
</evidence>
<feature type="transmembrane region" description="Helical" evidence="9">
    <location>
        <begin position="95"/>
        <end position="121"/>
    </location>
</feature>
<proteinExistence type="predicted"/>
<keyword evidence="4" id="KW-1003">Cell membrane</keyword>
<feature type="transmembrane region" description="Helical" evidence="9">
    <location>
        <begin position="52"/>
        <end position="74"/>
    </location>
</feature>
<keyword evidence="8 9" id="KW-0472">Membrane</keyword>
<feature type="transmembrane region" description="Helical" evidence="9">
    <location>
        <begin position="265"/>
        <end position="288"/>
    </location>
</feature>
<keyword evidence="11" id="KW-1185">Reference proteome</keyword>
<keyword evidence="6 9" id="KW-0812">Transmembrane</keyword>
<dbReference type="PANTHER" id="PTHR33529">
    <property type="entry name" value="SLR0882 PROTEIN-RELATED"/>
    <property type="match status" value="1"/>
</dbReference>
<reference evidence="10 11" key="1">
    <citation type="submission" date="2023-02" db="EMBL/GenBank/DDBJ databases">
        <title>Bacterial whole genome sequence for Curvibacter sp. HBC28.</title>
        <authorList>
            <person name="Le V."/>
            <person name="Ko S.-R."/>
            <person name="Ahn C.-Y."/>
            <person name="Oh H.-M."/>
        </authorList>
    </citation>
    <scope>NUCLEOTIDE SEQUENCE [LARGE SCALE GENOMIC DNA]</scope>
    <source>
        <strain evidence="10 11">HBC28</strain>
    </source>
</reference>
<evidence type="ECO:0000256" key="3">
    <source>
        <dbReference type="ARBA" id="ARBA00022448"/>
    </source>
</evidence>
<dbReference type="EMBL" id="JAQSIO010000002">
    <property type="protein sequence ID" value="MDD0814697.1"/>
    <property type="molecule type" value="Genomic_DNA"/>
</dbReference>
<dbReference type="PANTHER" id="PTHR33529:SF7">
    <property type="entry name" value="LIPOPOLYSACCHARIDE EXPORT SYSTEM PERMEASE PROTEIN LPTF"/>
    <property type="match status" value="1"/>
</dbReference>
<dbReference type="Pfam" id="PF03739">
    <property type="entry name" value="LptF_LptG"/>
    <property type="match status" value="1"/>
</dbReference>
<comment type="subcellular location">
    <subcellularLocation>
        <location evidence="1">Cell inner membrane</location>
        <topology evidence="1">Multi-pass membrane protein</topology>
    </subcellularLocation>
</comment>
<evidence type="ECO:0000256" key="7">
    <source>
        <dbReference type="ARBA" id="ARBA00022989"/>
    </source>
</evidence>
<evidence type="ECO:0000313" key="11">
    <source>
        <dbReference type="Proteomes" id="UP001528672"/>
    </source>
</evidence>
<dbReference type="InterPro" id="IPR005495">
    <property type="entry name" value="LptG/LptF_permease"/>
</dbReference>
<keyword evidence="5" id="KW-0997">Cell inner membrane</keyword>
<accession>A0ABT5MFJ6</accession>
<evidence type="ECO:0000256" key="6">
    <source>
        <dbReference type="ARBA" id="ARBA00022692"/>
    </source>
</evidence>
<dbReference type="RefSeq" id="WP_273926338.1">
    <property type="nucleotide sequence ID" value="NZ_JAQSIO010000002.1"/>
</dbReference>
<evidence type="ECO:0000256" key="4">
    <source>
        <dbReference type="ARBA" id="ARBA00022475"/>
    </source>
</evidence>
<keyword evidence="7 9" id="KW-1133">Transmembrane helix</keyword>
<dbReference type="NCBIfam" id="TIGR04407">
    <property type="entry name" value="LptF_YjgP"/>
    <property type="match status" value="1"/>
</dbReference>
<gene>
    <name evidence="10" type="primary">lptF</name>
    <name evidence="10" type="ORF">PSQ39_08655</name>
</gene>
<sequence>MLFHSSIRKELARSFGATLVVLATVVMTMMLIRTLGQASRGAVNPSDVMMVMGYTVLGHLPTILALSLFVAIVGTLSRMYRDSEMVIWFASGRGLASFVAPLFRFAWPVLLVIAVLALVGWPWSNQQVQGMRDHYEKRGDVERIAPGQFQESANGTRVFFVDKQSNDANTGNNVFIAALERGQEAVTSSRSARIETIGQDRFVLLSQGQRMEQLLADGSVKLSDFSEYGTRVASNVLTESDGGPTKALSTLKLLKEPSPVNQGELSWRLGLALAGFNFVVLALAVSVVNPRAGRTGSLVFALFAFIVYYNFINLGQNWVSNSSIPMLKFMALLHGGAALMGAALLIQRHYNWSWRQWLRVRANRRLSDEGSAR</sequence>
<feature type="transmembrane region" description="Helical" evidence="9">
    <location>
        <begin position="324"/>
        <end position="346"/>
    </location>
</feature>
<evidence type="ECO:0000256" key="9">
    <source>
        <dbReference type="SAM" id="Phobius"/>
    </source>
</evidence>
<evidence type="ECO:0000256" key="5">
    <source>
        <dbReference type="ARBA" id="ARBA00022519"/>
    </source>
</evidence>
<name>A0ABT5MFJ6_9BURK</name>
<feature type="transmembrane region" description="Helical" evidence="9">
    <location>
        <begin position="295"/>
        <end position="312"/>
    </location>
</feature>
<organism evidence="10 11">
    <name type="scientific">Curvibacter microcysteis</name>
    <dbReference type="NCBI Taxonomy" id="3026419"/>
    <lineage>
        <taxon>Bacteria</taxon>
        <taxon>Pseudomonadati</taxon>
        <taxon>Pseudomonadota</taxon>
        <taxon>Betaproteobacteria</taxon>
        <taxon>Burkholderiales</taxon>
        <taxon>Comamonadaceae</taxon>
        <taxon>Curvibacter</taxon>
    </lineage>
</organism>
<dbReference type="Proteomes" id="UP001528672">
    <property type="component" value="Unassembled WGS sequence"/>
</dbReference>